<proteinExistence type="inferred from homology"/>
<dbReference type="EMBL" id="JAATEP010000072">
    <property type="protein sequence ID" value="NJP97709.1"/>
    <property type="molecule type" value="Genomic_DNA"/>
</dbReference>
<dbReference type="PANTHER" id="PTHR46696">
    <property type="entry name" value="P450, PUTATIVE (EUROFUNG)-RELATED"/>
    <property type="match status" value="1"/>
</dbReference>
<organism evidence="2 3">
    <name type="scientific">Nonomuraea composti</name>
    <dbReference type="NCBI Taxonomy" id="2720023"/>
    <lineage>
        <taxon>Bacteria</taxon>
        <taxon>Bacillati</taxon>
        <taxon>Actinomycetota</taxon>
        <taxon>Actinomycetes</taxon>
        <taxon>Streptosporangiales</taxon>
        <taxon>Streptosporangiaceae</taxon>
        <taxon>Nonomuraea</taxon>
    </lineage>
</organism>
<evidence type="ECO:0000313" key="3">
    <source>
        <dbReference type="Proteomes" id="UP000696294"/>
    </source>
</evidence>
<dbReference type="PANTHER" id="PTHR46696:SF1">
    <property type="entry name" value="CYTOCHROME P450 YJIB-RELATED"/>
    <property type="match status" value="1"/>
</dbReference>
<reference evidence="2 3" key="1">
    <citation type="submission" date="2020-03" db="EMBL/GenBank/DDBJ databases">
        <title>WGS of actinomycetes isolated from Thailand.</title>
        <authorList>
            <person name="Thawai C."/>
        </authorList>
    </citation>
    <scope>NUCLEOTIDE SEQUENCE [LARGE SCALE GENOMIC DNA]</scope>
    <source>
        <strain evidence="2 3">FMUSA5-5</strain>
    </source>
</reference>
<comment type="caution">
    <text evidence="2">The sequence shown here is derived from an EMBL/GenBank/DDBJ whole genome shotgun (WGS) entry which is preliminary data.</text>
</comment>
<dbReference type="PRINTS" id="PR00359">
    <property type="entry name" value="BP450"/>
</dbReference>
<dbReference type="Proteomes" id="UP000696294">
    <property type="component" value="Unassembled WGS sequence"/>
</dbReference>
<protein>
    <submittedName>
        <fullName evidence="2">Cytochrome P450</fullName>
    </submittedName>
</protein>
<dbReference type="InterPro" id="IPR002397">
    <property type="entry name" value="Cyt_P450_B"/>
</dbReference>
<dbReference type="InterPro" id="IPR036396">
    <property type="entry name" value="Cyt_P450_sf"/>
</dbReference>
<gene>
    <name evidence="2" type="ORF">HCN51_51225</name>
</gene>
<evidence type="ECO:0000256" key="1">
    <source>
        <dbReference type="ARBA" id="ARBA00010617"/>
    </source>
</evidence>
<dbReference type="SUPFAM" id="SSF48264">
    <property type="entry name" value="Cytochrome P450"/>
    <property type="match status" value="1"/>
</dbReference>
<accession>A0ABX1BMA4</accession>
<evidence type="ECO:0000313" key="2">
    <source>
        <dbReference type="EMBL" id="NJP97709.1"/>
    </source>
</evidence>
<name>A0ABX1BMA4_9ACTN</name>
<keyword evidence="3" id="KW-1185">Reference proteome</keyword>
<sequence length="205" mass="22595">MRPRVQDIVDDQIEALLEMERPVDLVQELALPVATLVMRELLGVPYAGRIRLHGWFRQLASRTATAERRTILMGELERLAGDLIEAKHRHPAGDLLSRWVIRHQEAGLYDREGLSRLALAFLTAGHETTAGMITLGMRGLLENPIHLAALRDDPSLVAGAAEAMVRLCALADTATLRRATDDIEIGDVVIRRGESILMPAAADTE</sequence>
<feature type="non-terminal residue" evidence="2">
    <location>
        <position position="205"/>
    </location>
</feature>
<dbReference type="Gene3D" id="1.10.630.10">
    <property type="entry name" value="Cytochrome P450"/>
    <property type="match status" value="1"/>
</dbReference>
<comment type="similarity">
    <text evidence="1">Belongs to the cytochrome P450 family.</text>
</comment>